<proteinExistence type="predicted"/>
<gene>
    <name evidence="1" type="ORF">RRG08_030506</name>
</gene>
<reference evidence="1" key="1">
    <citation type="journal article" date="2023" name="G3 (Bethesda)">
        <title>A reference genome for the long-term kleptoplast-retaining sea slug Elysia crispata morphotype clarki.</title>
        <authorList>
            <person name="Eastman K.E."/>
            <person name="Pendleton A.L."/>
            <person name="Shaikh M.A."/>
            <person name="Suttiyut T."/>
            <person name="Ogas R."/>
            <person name="Tomko P."/>
            <person name="Gavelis G."/>
            <person name="Widhalm J.R."/>
            <person name="Wisecaver J.H."/>
        </authorList>
    </citation>
    <scope>NUCLEOTIDE SEQUENCE</scope>
    <source>
        <strain evidence="1">ECLA1</strain>
    </source>
</reference>
<organism evidence="1 2">
    <name type="scientific">Elysia crispata</name>
    <name type="common">lettuce slug</name>
    <dbReference type="NCBI Taxonomy" id="231223"/>
    <lineage>
        <taxon>Eukaryota</taxon>
        <taxon>Metazoa</taxon>
        <taxon>Spiralia</taxon>
        <taxon>Lophotrochozoa</taxon>
        <taxon>Mollusca</taxon>
        <taxon>Gastropoda</taxon>
        <taxon>Heterobranchia</taxon>
        <taxon>Euthyneura</taxon>
        <taxon>Panpulmonata</taxon>
        <taxon>Sacoglossa</taxon>
        <taxon>Placobranchoidea</taxon>
        <taxon>Plakobranchidae</taxon>
        <taxon>Elysia</taxon>
    </lineage>
</organism>
<accession>A0AAE1ALH8</accession>
<name>A0AAE1ALH8_9GAST</name>
<sequence>MHRACGEQQKPQTRDLSPLDLEDVIEQMFFTHSILQQYPDLWEGWKKKTFDIQIDGEAGPNIRYPDLKEGTAGPNIRYPDLWEGSIKYLISRFMGRLAQTSNIQIYGEAGPHIQNPDLWEG</sequence>
<keyword evidence="2" id="KW-1185">Reference proteome</keyword>
<protein>
    <submittedName>
        <fullName evidence="1">Uncharacterized protein</fullName>
    </submittedName>
</protein>
<dbReference type="Proteomes" id="UP001283361">
    <property type="component" value="Unassembled WGS sequence"/>
</dbReference>
<dbReference type="AlphaFoldDB" id="A0AAE1ALH8"/>
<dbReference type="EMBL" id="JAWDGP010001578">
    <property type="protein sequence ID" value="KAK3790085.1"/>
    <property type="molecule type" value="Genomic_DNA"/>
</dbReference>
<evidence type="ECO:0000313" key="2">
    <source>
        <dbReference type="Proteomes" id="UP001283361"/>
    </source>
</evidence>
<evidence type="ECO:0000313" key="1">
    <source>
        <dbReference type="EMBL" id="KAK3790085.1"/>
    </source>
</evidence>
<comment type="caution">
    <text evidence="1">The sequence shown here is derived from an EMBL/GenBank/DDBJ whole genome shotgun (WGS) entry which is preliminary data.</text>
</comment>